<accession>A0A0S1AVI4</accession>
<reference evidence="2 3" key="1">
    <citation type="journal article" date="2015" name="Genome Announc.">
        <title>Complete Genome Sequencing of Stenotrophomonas acidaminiphila ZAC14D2_NAIMI4_2, a Multidrug-Resistant Strain Isolated from Sediments of a Polluted River in Mexico, Uncovers New Antibiotic Resistance Genes and a Novel Class-II Lasso Peptide Biosynthesis Gene Cluster.</title>
        <authorList>
            <person name="Vinuesa P."/>
            <person name="Ochoa-Sanchez L.E."/>
        </authorList>
    </citation>
    <scope>NUCLEOTIDE SEQUENCE [LARGE SCALE GENOMIC DNA]</scope>
    <source>
        <strain evidence="2 3">ZAC14D2_NAIMI4_2</strain>
    </source>
</reference>
<dbReference type="EMBL" id="CP012900">
    <property type="protein sequence ID" value="ALJ26799.1"/>
    <property type="molecule type" value="Genomic_DNA"/>
</dbReference>
<evidence type="ECO:0000256" key="1">
    <source>
        <dbReference type="SAM" id="SignalP"/>
    </source>
</evidence>
<dbReference type="PATRIC" id="fig|128780.6.peg.349"/>
<protein>
    <submittedName>
        <fullName evidence="2">Metal-binding protein</fullName>
    </submittedName>
</protein>
<proteinExistence type="predicted"/>
<name>A0A0S1AVI4_9GAMM</name>
<dbReference type="Proteomes" id="UP000061010">
    <property type="component" value="Chromosome"/>
</dbReference>
<dbReference type="Pfam" id="PF04214">
    <property type="entry name" value="DUF411"/>
    <property type="match status" value="1"/>
</dbReference>
<dbReference type="AlphaFoldDB" id="A0A0S1AVI4"/>
<feature type="chain" id="PRO_5006588352" evidence="1">
    <location>
        <begin position="23"/>
        <end position="169"/>
    </location>
</feature>
<keyword evidence="3" id="KW-1185">Reference proteome</keyword>
<organism evidence="2 3">
    <name type="scientific">Stenotrophomonas acidaminiphila</name>
    <dbReference type="NCBI Taxonomy" id="128780"/>
    <lineage>
        <taxon>Bacteria</taxon>
        <taxon>Pseudomonadati</taxon>
        <taxon>Pseudomonadota</taxon>
        <taxon>Gammaproteobacteria</taxon>
        <taxon>Lysobacterales</taxon>
        <taxon>Lysobacteraceae</taxon>
        <taxon>Stenotrophomonas</taxon>
    </lineage>
</organism>
<feature type="signal peptide" evidence="1">
    <location>
        <begin position="1"/>
        <end position="22"/>
    </location>
</feature>
<dbReference type="PROSITE" id="PS51257">
    <property type="entry name" value="PROKAR_LIPOPROTEIN"/>
    <property type="match status" value="1"/>
</dbReference>
<evidence type="ECO:0000313" key="2">
    <source>
        <dbReference type="EMBL" id="ALJ26799.1"/>
    </source>
</evidence>
<dbReference type="InterPro" id="IPR007332">
    <property type="entry name" value="DUF411"/>
</dbReference>
<dbReference type="KEGG" id="sacz:AOT14_03400"/>
<gene>
    <name evidence="2" type="ORF">AOT14_03400</name>
</gene>
<keyword evidence="1" id="KW-0732">Signal</keyword>
<sequence precursor="true">MNTLLHRTMALLIVAGSIFAVAACDAAPPAAAGKPPAAGHAARTAQVVHVHKDANCGCCNGWIEHMRAAGFTVVAHDSADMAAVKQRLGIPLSQASCHTAEVGGYVLEGHVPAADVQRLLREKPAARGLVLPGMPIGSPGMESPDGRRDAFTVTLLGKDGTLQPYARHP</sequence>
<evidence type="ECO:0000313" key="3">
    <source>
        <dbReference type="Proteomes" id="UP000061010"/>
    </source>
</evidence>